<dbReference type="InterPro" id="IPR046529">
    <property type="entry name" value="DUF6594"/>
</dbReference>
<keyword evidence="1" id="KW-0472">Membrane</keyword>
<keyword evidence="4" id="KW-1185">Reference proteome</keyword>
<dbReference type="Proteomes" id="UP000250140">
    <property type="component" value="Unassembled WGS sequence"/>
</dbReference>
<dbReference type="AlphaFoldDB" id="A0A8E2F6D2"/>
<protein>
    <recommendedName>
        <fullName evidence="2">DUF6594 domain-containing protein</fullName>
    </recommendedName>
</protein>
<keyword evidence="1" id="KW-0812">Transmembrane</keyword>
<keyword evidence="1" id="KW-1133">Transmembrane helix</keyword>
<proteinExistence type="predicted"/>
<dbReference type="Pfam" id="PF20237">
    <property type="entry name" value="DUF6594"/>
    <property type="match status" value="1"/>
</dbReference>
<dbReference type="EMBL" id="KV749087">
    <property type="protein sequence ID" value="OCL11259.1"/>
    <property type="molecule type" value="Genomic_DNA"/>
</dbReference>
<dbReference type="PANTHER" id="PTHR34502">
    <property type="entry name" value="DUF6594 DOMAIN-CONTAINING PROTEIN-RELATED"/>
    <property type="match status" value="1"/>
</dbReference>
<sequence length="138" mass="15552">MSKAPDFAAFSRFRDLNIKSLLYYQAQLTTLRKKLHRQEYKDSSNRSDVDADQYAERADILMSSEESAQFELITKMRGLLKEYTCLLPVVAITVLSQLHGYRDLLLCLAGFVAIFALGLIFLTSGTTTRVEIFTATAA</sequence>
<evidence type="ECO:0000256" key="1">
    <source>
        <dbReference type="SAM" id="Phobius"/>
    </source>
</evidence>
<accession>A0A8E2F6D2</accession>
<name>A0A8E2F6D2_9PEZI</name>
<feature type="transmembrane region" description="Helical" evidence="1">
    <location>
        <begin position="104"/>
        <end position="122"/>
    </location>
</feature>
<evidence type="ECO:0000313" key="4">
    <source>
        <dbReference type="Proteomes" id="UP000250140"/>
    </source>
</evidence>
<dbReference type="PANTHER" id="PTHR34502:SF5">
    <property type="entry name" value="DUF6594 DOMAIN-CONTAINING PROTEIN"/>
    <property type="match status" value="1"/>
</dbReference>
<evidence type="ECO:0000313" key="3">
    <source>
        <dbReference type="EMBL" id="OCL11259.1"/>
    </source>
</evidence>
<reference evidence="3 4" key="1">
    <citation type="journal article" date="2016" name="Nat. Commun.">
        <title>Ectomycorrhizal ecology is imprinted in the genome of the dominant symbiotic fungus Cenococcum geophilum.</title>
        <authorList>
            <consortium name="DOE Joint Genome Institute"/>
            <person name="Peter M."/>
            <person name="Kohler A."/>
            <person name="Ohm R.A."/>
            <person name="Kuo A."/>
            <person name="Krutzmann J."/>
            <person name="Morin E."/>
            <person name="Arend M."/>
            <person name="Barry K.W."/>
            <person name="Binder M."/>
            <person name="Choi C."/>
            <person name="Clum A."/>
            <person name="Copeland A."/>
            <person name="Grisel N."/>
            <person name="Haridas S."/>
            <person name="Kipfer T."/>
            <person name="LaButti K."/>
            <person name="Lindquist E."/>
            <person name="Lipzen A."/>
            <person name="Maire R."/>
            <person name="Meier B."/>
            <person name="Mihaltcheva S."/>
            <person name="Molinier V."/>
            <person name="Murat C."/>
            <person name="Poggeler S."/>
            <person name="Quandt C.A."/>
            <person name="Sperisen C."/>
            <person name="Tritt A."/>
            <person name="Tisserant E."/>
            <person name="Crous P.W."/>
            <person name="Henrissat B."/>
            <person name="Nehls U."/>
            <person name="Egli S."/>
            <person name="Spatafora J.W."/>
            <person name="Grigoriev I.V."/>
            <person name="Martin F.M."/>
        </authorList>
    </citation>
    <scope>NUCLEOTIDE SEQUENCE [LARGE SCALE GENOMIC DNA]</scope>
    <source>
        <strain evidence="3 4">CBS 207.34</strain>
    </source>
</reference>
<dbReference type="OrthoDB" id="5342093at2759"/>
<feature type="domain" description="DUF6594" evidence="2">
    <location>
        <begin position="1"/>
        <end position="86"/>
    </location>
</feature>
<organism evidence="3 4">
    <name type="scientific">Glonium stellatum</name>
    <dbReference type="NCBI Taxonomy" id="574774"/>
    <lineage>
        <taxon>Eukaryota</taxon>
        <taxon>Fungi</taxon>
        <taxon>Dikarya</taxon>
        <taxon>Ascomycota</taxon>
        <taxon>Pezizomycotina</taxon>
        <taxon>Dothideomycetes</taxon>
        <taxon>Pleosporomycetidae</taxon>
        <taxon>Gloniales</taxon>
        <taxon>Gloniaceae</taxon>
        <taxon>Glonium</taxon>
    </lineage>
</organism>
<gene>
    <name evidence="3" type="ORF">AOQ84DRAFT_287605</name>
</gene>
<evidence type="ECO:0000259" key="2">
    <source>
        <dbReference type="Pfam" id="PF20237"/>
    </source>
</evidence>